<protein>
    <submittedName>
        <fullName evidence="1">Uncharacterized protein</fullName>
    </submittedName>
</protein>
<proteinExistence type="predicted"/>
<evidence type="ECO:0000313" key="2">
    <source>
        <dbReference type="EMBL" id="TCU83400.1"/>
    </source>
</evidence>
<name>A0A377SY12_9NEIS</name>
<sequence length="136" mass="15534">MDVTISPAFRADGTMVQLSELLTVIPDNVYVWSVIDFYGIGEAPEEFSMEEFEKQTMIRHRGFIMNWLELKMFAENLIQTVDCLIVGANYEDNISSIKLMKNDYSSCEIVIQAFDSSEWAVWAHDSTLASKLAMVF</sequence>
<evidence type="ECO:0000313" key="1">
    <source>
        <dbReference type="EMBL" id="STR45883.1"/>
    </source>
</evidence>
<dbReference type="Proteomes" id="UP000295794">
    <property type="component" value="Unassembled WGS sequence"/>
</dbReference>
<organism evidence="1 3">
    <name type="scientific">Iodobacter fluviatilis</name>
    <dbReference type="NCBI Taxonomy" id="537"/>
    <lineage>
        <taxon>Bacteria</taxon>
        <taxon>Pseudomonadati</taxon>
        <taxon>Pseudomonadota</taxon>
        <taxon>Betaproteobacteria</taxon>
        <taxon>Neisseriales</taxon>
        <taxon>Chitinibacteraceae</taxon>
        <taxon>Iodobacter</taxon>
    </lineage>
</organism>
<keyword evidence="4" id="KW-1185">Reference proteome</keyword>
<gene>
    <name evidence="2" type="ORF">EV682_112123</name>
    <name evidence="1" type="ORF">NCTC11159_04475</name>
</gene>
<dbReference type="RefSeq" id="WP_115230124.1">
    <property type="nucleotide sequence ID" value="NZ_CAWOLO010000012.1"/>
</dbReference>
<dbReference type="OrthoDB" id="6941322at2"/>
<reference evidence="2 4" key="2">
    <citation type="submission" date="2019-03" db="EMBL/GenBank/DDBJ databases">
        <title>Genomic Encyclopedia of Type Strains, Phase IV (KMG-IV): sequencing the most valuable type-strain genomes for metagenomic binning, comparative biology and taxonomic classification.</title>
        <authorList>
            <person name="Goeker M."/>
        </authorList>
    </citation>
    <scope>NUCLEOTIDE SEQUENCE [LARGE SCALE GENOMIC DNA]</scope>
    <source>
        <strain evidence="2 4">DSM 3764</strain>
    </source>
</reference>
<accession>A0A377SY12</accession>
<dbReference type="EMBL" id="SMBT01000012">
    <property type="protein sequence ID" value="TCU83400.1"/>
    <property type="molecule type" value="Genomic_DNA"/>
</dbReference>
<evidence type="ECO:0000313" key="3">
    <source>
        <dbReference type="Proteomes" id="UP000255108"/>
    </source>
</evidence>
<evidence type="ECO:0000313" key="4">
    <source>
        <dbReference type="Proteomes" id="UP000295794"/>
    </source>
</evidence>
<dbReference type="AlphaFoldDB" id="A0A377SY12"/>
<dbReference type="EMBL" id="UGHR01000006">
    <property type="protein sequence ID" value="STR45883.1"/>
    <property type="molecule type" value="Genomic_DNA"/>
</dbReference>
<reference evidence="1 3" key="1">
    <citation type="submission" date="2018-06" db="EMBL/GenBank/DDBJ databases">
        <authorList>
            <consortium name="Pathogen Informatics"/>
            <person name="Doyle S."/>
        </authorList>
    </citation>
    <scope>NUCLEOTIDE SEQUENCE [LARGE SCALE GENOMIC DNA]</scope>
    <source>
        <strain evidence="1 3">NCTC11159</strain>
    </source>
</reference>
<dbReference type="Proteomes" id="UP000255108">
    <property type="component" value="Unassembled WGS sequence"/>
</dbReference>